<sequence length="123" mass="14219">MSRVQSQEELIKLLKDQMSQQQQQMEALLAIVQQQNKTTVTNTKFGEFDPSVELWSDDWARFETFTKANVTPDDRRAEIFLTNQSSEIAKFMNWNEPGPAANTTERHQQSLYGRDRATHGRAV</sequence>
<comment type="caution">
    <text evidence="3">The sequence shown here is derived from an EMBL/GenBank/DDBJ whole genome shotgun (WGS) entry which is preliminary data.</text>
</comment>
<dbReference type="Proteomes" id="UP000735302">
    <property type="component" value="Unassembled WGS sequence"/>
</dbReference>
<feature type="region of interest" description="Disordered" evidence="2">
    <location>
        <begin position="94"/>
        <end position="123"/>
    </location>
</feature>
<protein>
    <submittedName>
        <fullName evidence="3">Uncharacterized protein</fullName>
    </submittedName>
</protein>
<keyword evidence="4" id="KW-1185">Reference proteome</keyword>
<dbReference type="EMBL" id="BLXT01001020">
    <property type="protein sequence ID" value="GFN82593.1"/>
    <property type="molecule type" value="Genomic_DNA"/>
</dbReference>
<evidence type="ECO:0000313" key="4">
    <source>
        <dbReference type="Proteomes" id="UP000735302"/>
    </source>
</evidence>
<gene>
    <name evidence="3" type="ORF">PoB_000909900</name>
</gene>
<name>A0AAV3YJY0_9GAST</name>
<accession>A0AAV3YJY0</accession>
<feature type="coiled-coil region" evidence="1">
    <location>
        <begin position="4"/>
        <end position="38"/>
    </location>
</feature>
<organism evidence="3 4">
    <name type="scientific">Plakobranchus ocellatus</name>
    <dbReference type="NCBI Taxonomy" id="259542"/>
    <lineage>
        <taxon>Eukaryota</taxon>
        <taxon>Metazoa</taxon>
        <taxon>Spiralia</taxon>
        <taxon>Lophotrochozoa</taxon>
        <taxon>Mollusca</taxon>
        <taxon>Gastropoda</taxon>
        <taxon>Heterobranchia</taxon>
        <taxon>Euthyneura</taxon>
        <taxon>Panpulmonata</taxon>
        <taxon>Sacoglossa</taxon>
        <taxon>Placobranchoidea</taxon>
        <taxon>Plakobranchidae</taxon>
        <taxon>Plakobranchus</taxon>
    </lineage>
</organism>
<dbReference type="AlphaFoldDB" id="A0AAV3YJY0"/>
<reference evidence="3 4" key="1">
    <citation type="journal article" date="2021" name="Elife">
        <title>Chloroplast acquisition without the gene transfer in kleptoplastic sea slugs, Plakobranchus ocellatus.</title>
        <authorList>
            <person name="Maeda T."/>
            <person name="Takahashi S."/>
            <person name="Yoshida T."/>
            <person name="Shimamura S."/>
            <person name="Takaki Y."/>
            <person name="Nagai Y."/>
            <person name="Toyoda A."/>
            <person name="Suzuki Y."/>
            <person name="Arimoto A."/>
            <person name="Ishii H."/>
            <person name="Satoh N."/>
            <person name="Nishiyama T."/>
            <person name="Hasebe M."/>
            <person name="Maruyama T."/>
            <person name="Minagawa J."/>
            <person name="Obokata J."/>
            <person name="Shigenobu S."/>
        </authorList>
    </citation>
    <scope>NUCLEOTIDE SEQUENCE [LARGE SCALE GENOMIC DNA]</scope>
</reference>
<evidence type="ECO:0000313" key="3">
    <source>
        <dbReference type="EMBL" id="GFN82593.1"/>
    </source>
</evidence>
<feature type="compositionally biased region" description="Basic and acidic residues" evidence="2">
    <location>
        <begin position="104"/>
        <end position="123"/>
    </location>
</feature>
<keyword evidence="1" id="KW-0175">Coiled coil</keyword>
<evidence type="ECO:0000256" key="1">
    <source>
        <dbReference type="SAM" id="Coils"/>
    </source>
</evidence>
<proteinExistence type="predicted"/>
<evidence type="ECO:0000256" key="2">
    <source>
        <dbReference type="SAM" id="MobiDB-lite"/>
    </source>
</evidence>